<organism evidence="1 2">
    <name type="scientific">Sinobacterium caligoides</name>
    <dbReference type="NCBI Taxonomy" id="933926"/>
    <lineage>
        <taxon>Bacteria</taxon>
        <taxon>Pseudomonadati</taxon>
        <taxon>Pseudomonadota</taxon>
        <taxon>Gammaproteobacteria</taxon>
        <taxon>Cellvibrionales</taxon>
        <taxon>Spongiibacteraceae</taxon>
        <taxon>Sinobacterium</taxon>
    </lineage>
</organism>
<name>A0A3N2DPI7_9GAMM</name>
<reference evidence="1 2" key="1">
    <citation type="submission" date="2018-11" db="EMBL/GenBank/DDBJ databases">
        <title>Genomic Encyclopedia of Type Strains, Phase IV (KMG-IV): sequencing the most valuable type-strain genomes for metagenomic binning, comparative biology and taxonomic classification.</title>
        <authorList>
            <person name="Goeker M."/>
        </authorList>
    </citation>
    <scope>NUCLEOTIDE SEQUENCE [LARGE SCALE GENOMIC DNA]</scope>
    <source>
        <strain evidence="1 2">DSM 100316</strain>
    </source>
</reference>
<evidence type="ECO:0000313" key="1">
    <source>
        <dbReference type="EMBL" id="ROS01734.1"/>
    </source>
</evidence>
<dbReference type="SUPFAM" id="SSF55961">
    <property type="entry name" value="Bet v1-like"/>
    <property type="match status" value="1"/>
</dbReference>
<dbReference type="InterPro" id="IPR019587">
    <property type="entry name" value="Polyketide_cyclase/dehydratase"/>
</dbReference>
<dbReference type="AlphaFoldDB" id="A0A3N2DPI7"/>
<protein>
    <submittedName>
        <fullName evidence="1">Polyketide cyclase/dehydrase/lipid transport protein</fullName>
    </submittedName>
</protein>
<proteinExistence type="predicted"/>
<evidence type="ECO:0000313" key="2">
    <source>
        <dbReference type="Proteomes" id="UP000275394"/>
    </source>
</evidence>
<comment type="caution">
    <text evidence="1">The sequence shown here is derived from an EMBL/GenBank/DDBJ whole genome shotgun (WGS) entry which is preliminary data.</text>
</comment>
<dbReference type="EMBL" id="RKHR01000004">
    <property type="protein sequence ID" value="ROS01734.1"/>
    <property type="molecule type" value="Genomic_DNA"/>
</dbReference>
<dbReference type="OrthoDB" id="581838at2"/>
<dbReference type="InterPro" id="IPR023393">
    <property type="entry name" value="START-like_dom_sf"/>
</dbReference>
<dbReference type="RefSeq" id="WP_123712491.1">
    <property type="nucleotide sequence ID" value="NZ_RKHR01000004.1"/>
</dbReference>
<dbReference type="Pfam" id="PF10604">
    <property type="entry name" value="Polyketide_cyc2"/>
    <property type="match status" value="1"/>
</dbReference>
<sequence length="177" mass="20267">MKKFPCTPVGTDFINTARHVYKAEVIIKASPSRIFDYLEDAHSWTVWADPIERVEWTSAKPFGIGTTRTVYMQGGMVGWETFIAWDRGRHMAFCFTDMSRNMAEKFAEDYKVIDMGDGRCHVTWTMAIEPKGASRFILPLFGPLMGMMNRRWFKKFGALVEQDKLVTQTDDCEATAA</sequence>
<keyword evidence="2" id="KW-1185">Reference proteome</keyword>
<dbReference type="Proteomes" id="UP000275394">
    <property type="component" value="Unassembled WGS sequence"/>
</dbReference>
<dbReference type="Gene3D" id="3.30.530.20">
    <property type="match status" value="1"/>
</dbReference>
<accession>A0A3N2DPI7</accession>
<gene>
    <name evidence="1" type="ORF">EDC56_2179</name>
</gene>
<dbReference type="CDD" id="cd07821">
    <property type="entry name" value="PYR_PYL_RCAR_like"/>
    <property type="match status" value="1"/>
</dbReference>